<feature type="signal peptide" evidence="1">
    <location>
        <begin position="1"/>
        <end position="27"/>
    </location>
</feature>
<accession>A0A2T4JZQ0</accession>
<evidence type="ECO:0000313" key="2">
    <source>
        <dbReference type="EMBL" id="PTE23390.1"/>
    </source>
</evidence>
<dbReference type="RefSeq" id="WP_107662239.1">
    <property type="nucleotide sequence ID" value="NZ_PZKG01000005.1"/>
</dbReference>
<keyword evidence="3" id="KW-1185">Reference proteome</keyword>
<dbReference type="Proteomes" id="UP000241010">
    <property type="component" value="Unassembled WGS sequence"/>
</dbReference>
<evidence type="ECO:0000256" key="1">
    <source>
        <dbReference type="SAM" id="SignalP"/>
    </source>
</evidence>
<gene>
    <name evidence="2" type="ORF">C5F48_02035</name>
</gene>
<evidence type="ECO:0008006" key="4">
    <source>
        <dbReference type="Google" id="ProtNLM"/>
    </source>
</evidence>
<comment type="caution">
    <text evidence="2">The sequence shown here is derived from an EMBL/GenBank/DDBJ whole genome shotgun (WGS) entry which is preliminary data.</text>
</comment>
<keyword evidence="1" id="KW-0732">Signal</keyword>
<protein>
    <recommendedName>
        <fullName evidence="4">Viral aspartic protease</fullName>
    </recommendedName>
</protein>
<organism evidence="2 3">
    <name type="scientific">Cereibacter changlensis JA139</name>
    <dbReference type="NCBI Taxonomy" id="1188249"/>
    <lineage>
        <taxon>Bacteria</taxon>
        <taxon>Pseudomonadati</taxon>
        <taxon>Pseudomonadota</taxon>
        <taxon>Alphaproteobacteria</taxon>
        <taxon>Rhodobacterales</taxon>
        <taxon>Paracoccaceae</taxon>
        <taxon>Cereibacter</taxon>
    </lineage>
</organism>
<name>A0A2T4JZQ0_9RHOB</name>
<proteinExistence type="predicted"/>
<dbReference type="AlphaFoldDB" id="A0A2T4JZQ0"/>
<reference evidence="2 3" key="1">
    <citation type="submission" date="2018-03" db="EMBL/GenBank/DDBJ databases">
        <title>Cereibacter changlensis.</title>
        <authorList>
            <person name="Meyer T.E."/>
            <person name="Miller S."/>
            <person name="Lodha T."/>
            <person name="Gandham S."/>
            <person name="Chintalapati S."/>
            <person name="Chintalapati V.R."/>
        </authorList>
    </citation>
    <scope>NUCLEOTIDE SEQUENCE [LARGE SCALE GENOMIC DNA]</scope>
    <source>
        <strain evidence="2 3">JA139</strain>
    </source>
</reference>
<feature type="chain" id="PRO_5015647909" description="Viral aspartic protease" evidence="1">
    <location>
        <begin position="28"/>
        <end position="292"/>
    </location>
</feature>
<dbReference type="EMBL" id="PZKG01000005">
    <property type="protein sequence ID" value="PTE23390.1"/>
    <property type="molecule type" value="Genomic_DNA"/>
</dbReference>
<dbReference type="OrthoDB" id="7844230at2"/>
<evidence type="ECO:0000313" key="3">
    <source>
        <dbReference type="Proteomes" id="UP000241010"/>
    </source>
</evidence>
<sequence>MTPLPPSSRLRPAALTLPLLLALAACGGGGGSEPVREPTLESYTNDHDKLNRVRLNKAANRADDRILAQFDDGNPASPAGYKELIAGQEKILTAQNLTKRLFVEVIGEVDTANGPERVTRILRITADTEPFQDIAQAKGEYFFRGENYVWVSLDGGEVLSGSKEADGLAFMRIDFDTKTMDIRLETELSPVSEVETKLTASGIPFDVNSGAFRGDVILQVRDPKVDTNLEAAGELLGNVGGNPAYVNYAHGLVASGLYTVSGRDKATGRTVEADGVFFGVHEHLLGTSGNPD</sequence>